<accession>A0AAD8MM61</accession>
<proteinExistence type="predicted"/>
<dbReference type="Proteomes" id="UP001237642">
    <property type="component" value="Unassembled WGS sequence"/>
</dbReference>
<dbReference type="InterPro" id="IPR019557">
    <property type="entry name" value="AminoTfrase-like_pln_mobile"/>
</dbReference>
<protein>
    <recommendedName>
        <fullName evidence="1">Aminotransferase-like plant mobile domain-containing protein</fullName>
    </recommendedName>
</protein>
<dbReference type="AlphaFoldDB" id="A0AAD8MM61"/>
<organism evidence="2 3">
    <name type="scientific">Heracleum sosnowskyi</name>
    <dbReference type="NCBI Taxonomy" id="360622"/>
    <lineage>
        <taxon>Eukaryota</taxon>
        <taxon>Viridiplantae</taxon>
        <taxon>Streptophyta</taxon>
        <taxon>Embryophyta</taxon>
        <taxon>Tracheophyta</taxon>
        <taxon>Spermatophyta</taxon>
        <taxon>Magnoliopsida</taxon>
        <taxon>eudicotyledons</taxon>
        <taxon>Gunneridae</taxon>
        <taxon>Pentapetalae</taxon>
        <taxon>asterids</taxon>
        <taxon>campanulids</taxon>
        <taxon>Apiales</taxon>
        <taxon>Apiaceae</taxon>
        <taxon>Apioideae</taxon>
        <taxon>apioid superclade</taxon>
        <taxon>Tordylieae</taxon>
        <taxon>Tordyliinae</taxon>
        <taxon>Heracleum</taxon>
    </lineage>
</organism>
<reference evidence="2" key="2">
    <citation type="submission" date="2023-05" db="EMBL/GenBank/DDBJ databases">
        <authorList>
            <person name="Schelkunov M.I."/>
        </authorList>
    </citation>
    <scope>NUCLEOTIDE SEQUENCE</scope>
    <source>
        <strain evidence="2">Hsosn_3</strain>
        <tissue evidence="2">Leaf</tissue>
    </source>
</reference>
<evidence type="ECO:0000313" key="3">
    <source>
        <dbReference type="Proteomes" id="UP001237642"/>
    </source>
</evidence>
<evidence type="ECO:0000313" key="2">
    <source>
        <dbReference type="EMBL" id="KAK1377554.1"/>
    </source>
</evidence>
<feature type="domain" description="Aminotransferase-like plant mobile" evidence="1">
    <location>
        <begin position="80"/>
        <end position="180"/>
    </location>
</feature>
<name>A0AAD8MM61_9APIA</name>
<sequence>MESSSSRVKIKGSSMLKTITSLYTELDEEFRGILDRSTDSRSLLNILKCPEAQLLPSLLACAMKYFDARNNVFRINGMTLCISLEDVLFLTGLPISGSPVISHENRDPEGFSREFGLEDICSHSITKMSSIAKNLNCDEAMRKKAVLLLIVRCFIVPSASGHTLNTTFLKMVQDFKLVDSFA</sequence>
<reference evidence="2" key="1">
    <citation type="submission" date="2023-02" db="EMBL/GenBank/DDBJ databases">
        <title>Genome of toxic invasive species Heracleum sosnowskyi carries increased number of genes despite the absence of recent whole-genome duplications.</title>
        <authorList>
            <person name="Schelkunov M."/>
            <person name="Shtratnikova V."/>
            <person name="Makarenko M."/>
            <person name="Klepikova A."/>
            <person name="Omelchenko D."/>
            <person name="Novikova G."/>
            <person name="Obukhova E."/>
            <person name="Bogdanov V."/>
            <person name="Penin A."/>
            <person name="Logacheva M."/>
        </authorList>
    </citation>
    <scope>NUCLEOTIDE SEQUENCE</scope>
    <source>
        <strain evidence="2">Hsosn_3</strain>
        <tissue evidence="2">Leaf</tissue>
    </source>
</reference>
<gene>
    <name evidence="2" type="ORF">POM88_024298</name>
</gene>
<dbReference type="Pfam" id="PF10536">
    <property type="entry name" value="PMD"/>
    <property type="match status" value="1"/>
</dbReference>
<evidence type="ECO:0000259" key="1">
    <source>
        <dbReference type="Pfam" id="PF10536"/>
    </source>
</evidence>
<dbReference type="EMBL" id="JAUIZM010000006">
    <property type="protein sequence ID" value="KAK1377554.1"/>
    <property type="molecule type" value="Genomic_DNA"/>
</dbReference>
<keyword evidence="3" id="KW-1185">Reference proteome</keyword>
<comment type="caution">
    <text evidence="2">The sequence shown here is derived from an EMBL/GenBank/DDBJ whole genome shotgun (WGS) entry which is preliminary data.</text>
</comment>